<feature type="region of interest" description="Disordered" evidence="1">
    <location>
        <begin position="206"/>
        <end position="267"/>
    </location>
</feature>
<feature type="region of interest" description="Disordered" evidence="1">
    <location>
        <begin position="555"/>
        <end position="602"/>
    </location>
</feature>
<feature type="region of interest" description="Disordered" evidence="1">
    <location>
        <begin position="1"/>
        <end position="98"/>
    </location>
</feature>
<sequence>MAMRNPDWRRKGGGSAVNNSESANTDPLSIETAPERHKPEYAEHVQHRHAHKSPSGPEHCDLSSSPSFYAVRQPSHSEVKSTCDTTRSPRYTSWQGQDDMQDDEARFLCELMSHKALPSPDARPLSLMEVRRPGKADSKNDHSHFVELKPAPLDSHKRLWHRQDVSPDAQSEQFHAALQAVDTTPYRMRPAKRPAIIPNVTFTDPASEKHAGHAPVYSDVNSRSREGTESSFGGWGQFSSDPPTLPSYAHQSPGMPRRGNGSTLDSGWGSVRFSETMHHHTVRDDKYAKMLEKLHGKGPKQHTSAHGQPHDARMTNSDDSGYASMRKGDNYTLSSLADSTGLTTKESENLNPKAREFLSFSLKKEQQQRKEQEESLRSFRPMPIKELFVKDSQTRETSADKALDPVNFIDPGAALTSQHPFNASLPMMAMAAANGLYRNMGSPGPAFNATPFQFPNYNATWAPGQMPYNFPTPNPFNRMNWLAGLSSPLTSPIQPGPPTNFTPPALHTMNPTAPAFSNPAPVPKPRRPDPSDQQAYEAYIEWRKANEPGYAAQCKLRQQRRSQRNVAKVRITRPPEAVPAGKTSPPVTKDEPSTVVPEATSV</sequence>
<reference evidence="2" key="1">
    <citation type="journal article" date="2021" name="IMA Fungus">
        <title>Genomic characterization of three marine fungi, including Emericellopsis atlantica sp. nov. with signatures of a generalist lifestyle and marine biomass degradation.</title>
        <authorList>
            <person name="Hagestad O.C."/>
            <person name="Hou L."/>
            <person name="Andersen J.H."/>
            <person name="Hansen E.H."/>
            <person name="Altermark B."/>
            <person name="Li C."/>
            <person name="Kuhnert E."/>
            <person name="Cox R.J."/>
            <person name="Crous P.W."/>
            <person name="Spatafora J.W."/>
            <person name="Lail K."/>
            <person name="Amirebrahimi M."/>
            <person name="Lipzen A."/>
            <person name="Pangilinan J."/>
            <person name="Andreopoulos W."/>
            <person name="Hayes R.D."/>
            <person name="Ng V."/>
            <person name="Grigoriev I.V."/>
            <person name="Jackson S.A."/>
            <person name="Sutton T.D.S."/>
            <person name="Dobson A.D.W."/>
            <person name="Rama T."/>
        </authorList>
    </citation>
    <scope>NUCLEOTIDE SEQUENCE</scope>
    <source>
        <strain evidence="2">TS7</strain>
    </source>
</reference>
<proteinExistence type="predicted"/>
<dbReference type="Proteomes" id="UP000887229">
    <property type="component" value="Unassembled WGS sequence"/>
</dbReference>
<evidence type="ECO:0000313" key="2">
    <source>
        <dbReference type="EMBL" id="KAG9252127.1"/>
    </source>
</evidence>
<accession>A0A9P7ZHY0</accession>
<dbReference type="RefSeq" id="XP_046116051.1">
    <property type="nucleotide sequence ID" value="XM_046263920.1"/>
</dbReference>
<organism evidence="2 3">
    <name type="scientific">Emericellopsis atlantica</name>
    <dbReference type="NCBI Taxonomy" id="2614577"/>
    <lineage>
        <taxon>Eukaryota</taxon>
        <taxon>Fungi</taxon>
        <taxon>Dikarya</taxon>
        <taxon>Ascomycota</taxon>
        <taxon>Pezizomycotina</taxon>
        <taxon>Sordariomycetes</taxon>
        <taxon>Hypocreomycetidae</taxon>
        <taxon>Hypocreales</taxon>
        <taxon>Bionectriaceae</taxon>
        <taxon>Emericellopsis</taxon>
    </lineage>
</organism>
<feature type="compositionally biased region" description="Basic and acidic residues" evidence="1">
    <location>
        <begin position="1"/>
        <end position="10"/>
    </location>
</feature>
<feature type="compositionally biased region" description="Polar residues" evidence="1">
    <location>
        <begin position="16"/>
        <end position="27"/>
    </location>
</feature>
<name>A0A9P7ZHY0_9HYPO</name>
<feature type="region of interest" description="Disordered" evidence="1">
    <location>
        <begin position="505"/>
        <end position="533"/>
    </location>
</feature>
<protein>
    <submittedName>
        <fullName evidence="2">Uncharacterized protein</fullName>
    </submittedName>
</protein>
<dbReference type="OrthoDB" id="4755921at2759"/>
<dbReference type="EMBL" id="MU251264">
    <property type="protein sequence ID" value="KAG9252127.1"/>
    <property type="molecule type" value="Genomic_DNA"/>
</dbReference>
<feature type="compositionally biased region" description="Polar residues" evidence="1">
    <location>
        <begin position="82"/>
        <end position="98"/>
    </location>
</feature>
<dbReference type="AlphaFoldDB" id="A0A9P7ZHY0"/>
<feature type="region of interest" description="Disordered" evidence="1">
    <location>
        <begin position="295"/>
        <end position="326"/>
    </location>
</feature>
<evidence type="ECO:0000313" key="3">
    <source>
        <dbReference type="Proteomes" id="UP000887229"/>
    </source>
</evidence>
<gene>
    <name evidence="2" type="ORF">F5Z01DRAFT_662039</name>
</gene>
<keyword evidence="3" id="KW-1185">Reference proteome</keyword>
<evidence type="ECO:0000256" key="1">
    <source>
        <dbReference type="SAM" id="MobiDB-lite"/>
    </source>
</evidence>
<feature type="compositionally biased region" description="Basic and acidic residues" evidence="1">
    <location>
        <begin position="33"/>
        <end position="45"/>
    </location>
</feature>
<dbReference type="GeneID" id="70294823"/>
<comment type="caution">
    <text evidence="2">The sequence shown here is derived from an EMBL/GenBank/DDBJ whole genome shotgun (WGS) entry which is preliminary data.</text>
</comment>